<proteinExistence type="predicted"/>
<reference evidence="7" key="1">
    <citation type="journal article" date="2019" name="Emerg. Microbes Infect.">
        <title>Comprehensive subspecies identification of 175 nontuberculous mycobacteria species based on 7547 genomic profiles.</title>
        <authorList>
            <person name="Matsumoto Y."/>
            <person name="Kinjo T."/>
            <person name="Motooka D."/>
            <person name="Nabeya D."/>
            <person name="Jung N."/>
            <person name="Uechi K."/>
            <person name="Horii T."/>
            <person name="Iida T."/>
            <person name="Fujita J."/>
            <person name="Nakamura S."/>
        </authorList>
    </citation>
    <scope>NUCLEOTIDE SEQUENCE [LARGE SCALE GENOMIC DNA]</scope>
    <source>
        <strain evidence="7">JCM 13671</strain>
    </source>
</reference>
<dbReference type="PANTHER" id="PTHR48467:SF1">
    <property type="entry name" value="GLUTAMATE SYNTHASE 1 [NADH], CHLOROPLASTIC-LIKE"/>
    <property type="match status" value="1"/>
</dbReference>
<organism evidence="7 8">
    <name type="scientific">Mycolicibacterium confluentis</name>
    <dbReference type="NCBI Taxonomy" id="28047"/>
    <lineage>
        <taxon>Bacteria</taxon>
        <taxon>Bacillati</taxon>
        <taxon>Actinomycetota</taxon>
        <taxon>Actinomycetes</taxon>
        <taxon>Mycobacteriales</taxon>
        <taxon>Mycobacteriaceae</taxon>
        <taxon>Mycolicibacterium</taxon>
    </lineage>
</organism>
<dbReference type="Pfam" id="PF13450">
    <property type="entry name" value="NAD_binding_8"/>
    <property type="match status" value="1"/>
</dbReference>
<dbReference type="PANTHER" id="PTHR48467">
    <property type="entry name" value="GLUTAMATE SYNTHASE 1 [NADH], CHLOROPLASTIC-LIKE"/>
    <property type="match status" value="1"/>
</dbReference>
<dbReference type="SUPFAM" id="SSF51971">
    <property type="entry name" value="Nucleotide-binding domain"/>
    <property type="match status" value="1"/>
</dbReference>
<gene>
    <name evidence="7" type="primary">fprA_2</name>
    <name evidence="7" type="ORF">MCNF_55390</name>
</gene>
<keyword evidence="5" id="KW-0560">Oxidoreductase</keyword>
<accession>A0A7I7Y6K6</accession>
<keyword evidence="8" id="KW-1185">Reference proteome</keyword>
<dbReference type="EMBL" id="AP022612">
    <property type="protein sequence ID" value="BBZ36934.1"/>
    <property type="molecule type" value="Genomic_DNA"/>
</dbReference>
<dbReference type="GO" id="GO:0016491">
    <property type="term" value="F:oxidoreductase activity"/>
    <property type="evidence" value="ECO:0007669"/>
    <property type="project" value="UniProtKB-KW"/>
</dbReference>
<dbReference type="InterPro" id="IPR055275">
    <property type="entry name" value="Ferredox_Rdtase"/>
</dbReference>
<evidence type="ECO:0000313" key="8">
    <source>
        <dbReference type="Proteomes" id="UP000466931"/>
    </source>
</evidence>
<dbReference type="InterPro" id="IPR036188">
    <property type="entry name" value="FAD/NAD-bd_sf"/>
</dbReference>
<keyword evidence="2" id="KW-0285">Flavoprotein</keyword>
<sequence length="477" mass="51650">MTDEKRSSATQLPAETERCTPPEAFDDATSSCPHPTIAVVGSGPSGCYAASFLTKKWPGSEITVFESMPAPYGLVRYGIAADHQGAKNVTRQFDRLFTRDGVRFAGNVSVGADITFADLARCFDIVVLATGLPQDRPLEIPRQAGTRVIGAGTLLRALNSYPVQAIPRNSDGRYTALGRQLAVVGMGNVAIDVVRLMAKDPQELDGSDIDDELLEQLRPRRPSSIDVISRSGLSHAKFDLAMLRELLSLPNIDVTVTGLSDNDNGPAADLLRPHIGTATNSLPPEQTRTQVRLHFQLTPESIESSGGRTLLRARLPHGPTPVTEIVVDSVITAIGFTHGAQEDQSCPTGEWSGDNVYRVGWLSRGPRGGIPENRKDAQRVVDAITDDVVSGRLEIGRAGFTAVASSLRNVVSFADWQRIEAFEKREAPPGRCRRKITDRKHMLSIAMAALDSHAALHAAQTVGDTRAQQQPRRESDQ</sequence>
<dbReference type="Proteomes" id="UP000466931">
    <property type="component" value="Chromosome"/>
</dbReference>
<dbReference type="Gene3D" id="3.40.50.720">
    <property type="entry name" value="NAD(P)-binding Rossmann-like Domain"/>
    <property type="match status" value="1"/>
</dbReference>
<comment type="cofactor">
    <cofactor evidence="1">
        <name>FAD</name>
        <dbReference type="ChEBI" id="CHEBI:57692"/>
    </cofactor>
</comment>
<dbReference type="Gene3D" id="3.50.50.60">
    <property type="entry name" value="FAD/NAD(P)-binding domain"/>
    <property type="match status" value="1"/>
</dbReference>
<evidence type="ECO:0000256" key="5">
    <source>
        <dbReference type="ARBA" id="ARBA00023002"/>
    </source>
</evidence>
<dbReference type="OrthoDB" id="289202at2"/>
<evidence type="ECO:0000256" key="3">
    <source>
        <dbReference type="ARBA" id="ARBA00022827"/>
    </source>
</evidence>
<dbReference type="AlphaFoldDB" id="A0A7I7Y6K6"/>
<evidence type="ECO:0000256" key="1">
    <source>
        <dbReference type="ARBA" id="ARBA00001974"/>
    </source>
</evidence>
<evidence type="ECO:0000313" key="7">
    <source>
        <dbReference type="EMBL" id="BBZ36934.1"/>
    </source>
</evidence>
<feature type="region of interest" description="Disordered" evidence="6">
    <location>
        <begin position="1"/>
        <end position="27"/>
    </location>
</feature>
<keyword evidence="4" id="KW-0521">NADP</keyword>
<dbReference type="PRINTS" id="PR00419">
    <property type="entry name" value="ADXRDTASE"/>
</dbReference>
<evidence type="ECO:0000256" key="4">
    <source>
        <dbReference type="ARBA" id="ARBA00022857"/>
    </source>
</evidence>
<name>A0A7I7Y6K6_9MYCO</name>
<protein>
    <submittedName>
        <fullName evidence="7">NADPH-ferredoxin reductase FprA</fullName>
    </submittedName>
</protein>
<keyword evidence="3" id="KW-0274">FAD</keyword>
<evidence type="ECO:0000256" key="6">
    <source>
        <dbReference type="SAM" id="MobiDB-lite"/>
    </source>
</evidence>
<dbReference type="RefSeq" id="WP_109788353.1">
    <property type="nucleotide sequence ID" value="NZ_AP022612.1"/>
</dbReference>
<evidence type="ECO:0000256" key="2">
    <source>
        <dbReference type="ARBA" id="ARBA00022630"/>
    </source>
</evidence>
<reference evidence="7" key="2">
    <citation type="submission" date="2020-02" db="EMBL/GenBank/DDBJ databases">
        <authorList>
            <person name="Matsumoto Y."/>
            <person name="Motooka D."/>
            <person name="Nakamura S."/>
        </authorList>
    </citation>
    <scope>NUCLEOTIDE SEQUENCE</scope>
    <source>
        <strain evidence="7">JCM 13671</strain>
    </source>
</reference>